<dbReference type="GO" id="GO:0000271">
    <property type="term" value="P:polysaccharide biosynthetic process"/>
    <property type="evidence" value="ECO:0007669"/>
    <property type="project" value="UniProtKB-KW"/>
</dbReference>
<dbReference type="AlphaFoldDB" id="A0A2W7N057"/>
<evidence type="ECO:0000313" key="13">
    <source>
        <dbReference type="Proteomes" id="UP000248916"/>
    </source>
</evidence>
<evidence type="ECO:0000259" key="11">
    <source>
        <dbReference type="Pfam" id="PF02397"/>
    </source>
</evidence>
<protein>
    <submittedName>
        <fullName evidence="12">Lipopolysaccharide/colanic/teichoic acid biosynthesis glycosyltransferase</fullName>
    </submittedName>
</protein>
<keyword evidence="6 10" id="KW-1133">Transmembrane helix</keyword>
<evidence type="ECO:0000256" key="6">
    <source>
        <dbReference type="ARBA" id="ARBA00022989"/>
    </source>
</evidence>
<feature type="transmembrane region" description="Helical" evidence="10">
    <location>
        <begin position="48"/>
        <end position="69"/>
    </location>
</feature>
<keyword evidence="13" id="KW-1185">Reference proteome</keyword>
<dbReference type="EMBL" id="QKZL01000018">
    <property type="protein sequence ID" value="PZX13508.1"/>
    <property type="molecule type" value="Genomic_DNA"/>
</dbReference>
<evidence type="ECO:0000256" key="9">
    <source>
        <dbReference type="SAM" id="MobiDB-lite"/>
    </source>
</evidence>
<evidence type="ECO:0000256" key="7">
    <source>
        <dbReference type="ARBA" id="ARBA00023136"/>
    </source>
</evidence>
<organism evidence="12 13">
    <name type="scientific">Palleronia aestuarii</name>
    <dbReference type="NCBI Taxonomy" id="568105"/>
    <lineage>
        <taxon>Bacteria</taxon>
        <taxon>Pseudomonadati</taxon>
        <taxon>Pseudomonadota</taxon>
        <taxon>Alphaproteobacteria</taxon>
        <taxon>Rhodobacterales</taxon>
        <taxon>Roseobacteraceae</taxon>
        <taxon>Palleronia</taxon>
    </lineage>
</organism>
<dbReference type="OrthoDB" id="9808602at2"/>
<evidence type="ECO:0000256" key="8">
    <source>
        <dbReference type="ARBA" id="ARBA00023169"/>
    </source>
</evidence>
<evidence type="ECO:0000256" key="10">
    <source>
        <dbReference type="SAM" id="Phobius"/>
    </source>
</evidence>
<comment type="subcellular location">
    <subcellularLocation>
        <location evidence="1">Cell membrane</location>
    </subcellularLocation>
</comment>
<keyword evidence="5 10" id="KW-0812">Transmembrane</keyword>
<feature type="region of interest" description="Disordered" evidence="9">
    <location>
        <begin position="12"/>
        <end position="34"/>
    </location>
</feature>
<dbReference type="InterPro" id="IPR003362">
    <property type="entry name" value="Bact_transf"/>
</dbReference>
<proteinExistence type="inferred from homology"/>
<sequence length="235" mass="26245">MTAQDTHLAAFYGPVEPSSPQKVDDAQPRSRSGGGAYRAGLKRIFDSALVLLAAPIVLPILGVLILLVARDGGNPFYFQDRIGRAGRVYRMWKLRTMVTDADACLETHLSEDPTLREEWNTKQKLLDDPRITPLGRVLRKCSLDELPQLWNVLTGDMSLVGPRPMMVCQKDLYPGEDYYDLRPGITGPWQISDRNHTDFVDRAGYDAGYNASLSFSKDLQILTSTVRVVLRGTGY</sequence>
<evidence type="ECO:0000313" key="12">
    <source>
        <dbReference type="EMBL" id="PZX13508.1"/>
    </source>
</evidence>
<evidence type="ECO:0000256" key="3">
    <source>
        <dbReference type="ARBA" id="ARBA00022475"/>
    </source>
</evidence>
<dbReference type="PANTHER" id="PTHR30576">
    <property type="entry name" value="COLANIC BIOSYNTHESIS UDP-GLUCOSE LIPID CARRIER TRANSFERASE"/>
    <property type="match status" value="1"/>
</dbReference>
<keyword evidence="7 10" id="KW-0472">Membrane</keyword>
<keyword evidence="4 12" id="KW-0808">Transferase</keyword>
<evidence type="ECO:0000256" key="2">
    <source>
        <dbReference type="ARBA" id="ARBA00006464"/>
    </source>
</evidence>
<name>A0A2W7N057_9RHOB</name>
<dbReference type="RefSeq" id="WP_111538360.1">
    <property type="nucleotide sequence ID" value="NZ_QKZL01000018.1"/>
</dbReference>
<evidence type="ECO:0000256" key="5">
    <source>
        <dbReference type="ARBA" id="ARBA00022692"/>
    </source>
</evidence>
<comment type="similarity">
    <text evidence="2">Belongs to the bacterial sugar transferase family.</text>
</comment>
<keyword evidence="8" id="KW-0270">Exopolysaccharide synthesis</keyword>
<dbReference type="Proteomes" id="UP000248916">
    <property type="component" value="Unassembled WGS sequence"/>
</dbReference>
<dbReference type="PANTHER" id="PTHR30576:SF4">
    <property type="entry name" value="UNDECAPRENYL-PHOSPHATE GALACTOSE PHOSPHOTRANSFERASE"/>
    <property type="match status" value="1"/>
</dbReference>
<reference evidence="12 13" key="1">
    <citation type="submission" date="2018-06" db="EMBL/GenBank/DDBJ databases">
        <title>Genomic Encyclopedia of Archaeal and Bacterial Type Strains, Phase II (KMG-II): from individual species to whole genera.</title>
        <authorList>
            <person name="Goeker M."/>
        </authorList>
    </citation>
    <scope>NUCLEOTIDE SEQUENCE [LARGE SCALE GENOMIC DNA]</scope>
    <source>
        <strain evidence="12 13">DSM 22009</strain>
    </source>
</reference>
<keyword evidence="3" id="KW-1003">Cell membrane</keyword>
<accession>A0A2W7N057</accession>
<evidence type="ECO:0000256" key="1">
    <source>
        <dbReference type="ARBA" id="ARBA00004236"/>
    </source>
</evidence>
<dbReference type="Pfam" id="PF02397">
    <property type="entry name" value="Bac_transf"/>
    <property type="match status" value="1"/>
</dbReference>
<feature type="domain" description="Bacterial sugar transferase" evidence="11">
    <location>
        <begin position="42"/>
        <end position="230"/>
    </location>
</feature>
<comment type="caution">
    <text evidence="12">The sequence shown here is derived from an EMBL/GenBank/DDBJ whole genome shotgun (WGS) entry which is preliminary data.</text>
</comment>
<dbReference type="GO" id="GO:0005886">
    <property type="term" value="C:plasma membrane"/>
    <property type="evidence" value="ECO:0007669"/>
    <property type="project" value="UniProtKB-SubCell"/>
</dbReference>
<evidence type="ECO:0000256" key="4">
    <source>
        <dbReference type="ARBA" id="ARBA00022679"/>
    </source>
</evidence>
<dbReference type="GO" id="GO:0016780">
    <property type="term" value="F:phosphotransferase activity, for other substituted phosphate groups"/>
    <property type="evidence" value="ECO:0007669"/>
    <property type="project" value="TreeGrafter"/>
</dbReference>
<gene>
    <name evidence="12" type="ORF">LX81_03293</name>
</gene>